<feature type="compositionally biased region" description="Pro residues" evidence="1">
    <location>
        <begin position="444"/>
        <end position="454"/>
    </location>
</feature>
<dbReference type="Proteomes" id="UP001275084">
    <property type="component" value="Unassembled WGS sequence"/>
</dbReference>
<organism evidence="2 3">
    <name type="scientific">Lasiosphaeria hispida</name>
    <dbReference type="NCBI Taxonomy" id="260671"/>
    <lineage>
        <taxon>Eukaryota</taxon>
        <taxon>Fungi</taxon>
        <taxon>Dikarya</taxon>
        <taxon>Ascomycota</taxon>
        <taxon>Pezizomycotina</taxon>
        <taxon>Sordariomycetes</taxon>
        <taxon>Sordariomycetidae</taxon>
        <taxon>Sordariales</taxon>
        <taxon>Lasiosphaeriaceae</taxon>
        <taxon>Lasiosphaeria</taxon>
    </lineage>
</organism>
<feature type="region of interest" description="Disordered" evidence="1">
    <location>
        <begin position="27"/>
        <end position="84"/>
    </location>
</feature>
<reference evidence="2" key="2">
    <citation type="submission" date="2023-06" db="EMBL/GenBank/DDBJ databases">
        <authorList>
            <consortium name="Lawrence Berkeley National Laboratory"/>
            <person name="Haridas S."/>
            <person name="Hensen N."/>
            <person name="Bonometti L."/>
            <person name="Westerberg I."/>
            <person name="Brannstrom I.O."/>
            <person name="Guillou S."/>
            <person name="Cros-Aarteil S."/>
            <person name="Calhoun S."/>
            <person name="Kuo A."/>
            <person name="Mondo S."/>
            <person name="Pangilinan J."/>
            <person name="Riley R."/>
            <person name="Labutti K."/>
            <person name="Andreopoulos B."/>
            <person name="Lipzen A."/>
            <person name="Chen C."/>
            <person name="Yanf M."/>
            <person name="Daum C."/>
            <person name="Ng V."/>
            <person name="Clum A."/>
            <person name="Steindorff A."/>
            <person name="Ohm R."/>
            <person name="Martin F."/>
            <person name="Silar P."/>
            <person name="Natvig D."/>
            <person name="Lalanne C."/>
            <person name="Gautier V."/>
            <person name="Ament-Velasquez S.L."/>
            <person name="Kruys A."/>
            <person name="Hutchinson M.I."/>
            <person name="Powell A.J."/>
            <person name="Barry K."/>
            <person name="Miller A.N."/>
            <person name="Grigoriev I.V."/>
            <person name="Debuchy R."/>
            <person name="Gladieux P."/>
            <person name="Thoren M.H."/>
            <person name="Johannesson H."/>
        </authorList>
    </citation>
    <scope>NUCLEOTIDE SEQUENCE</scope>
    <source>
        <strain evidence="2">CBS 955.72</strain>
    </source>
</reference>
<feature type="region of interest" description="Disordered" evidence="1">
    <location>
        <begin position="222"/>
        <end position="253"/>
    </location>
</feature>
<evidence type="ECO:0000313" key="3">
    <source>
        <dbReference type="Proteomes" id="UP001275084"/>
    </source>
</evidence>
<feature type="compositionally biased region" description="Basic and acidic residues" evidence="1">
    <location>
        <begin position="729"/>
        <end position="743"/>
    </location>
</feature>
<dbReference type="SUPFAM" id="SSF56112">
    <property type="entry name" value="Protein kinase-like (PK-like)"/>
    <property type="match status" value="1"/>
</dbReference>
<protein>
    <recommendedName>
        <fullName evidence="4">Protein kinase domain-containing protein</fullName>
    </recommendedName>
</protein>
<evidence type="ECO:0000256" key="1">
    <source>
        <dbReference type="SAM" id="MobiDB-lite"/>
    </source>
</evidence>
<gene>
    <name evidence="2" type="ORF">B0T25DRAFT_143259</name>
</gene>
<feature type="compositionally biased region" description="Polar residues" evidence="1">
    <location>
        <begin position="431"/>
        <end position="440"/>
    </location>
</feature>
<comment type="caution">
    <text evidence="2">The sequence shown here is derived from an EMBL/GenBank/DDBJ whole genome shotgun (WGS) entry which is preliminary data.</text>
</comment>
<name>A0AAJ0HLA0_9PEZI</name>
<dbReference type="InterPro" id="IPR011009">
    <property type="entry name" value="Kinase-like_dom_sf"/>
</dbReference>
<dbReference type="AlphaFoldDB" id="A0AAJ0HLA0"/>
<dbReference type="EMBL" id="JAUIQD010000003">
    <property type="protein sequence ID" value="KAK3356972.1"/>
    <property type="molecule type" value="Genomic_DNA"/>
</dbReference>
<sequence>MDEDLQKKLERLERELKLKNAELIRETERAERETIRADREAAERAREAERADREAAERAREAERADREAAERAREAERADREAAKHRKTNLVQYLYNVQTIVFPVLVVEDDPTKVAKGETNVENKVYPCAFYRWTEFPMLHTTKFHLLVQAIGNLEALPSLSEVQSARRTLSPTPRRDEQDIRAFIRAHAELPAADIVSIYLEEHPDPRTTSFEFRNNAYGIDANPPLITHGEDQPPPAKRRSPDKSTTLAPDRWGIRTNPDDTQATALIGEYKAAHKARAWRFQNVLGDNAHPADTLFTDCVGHLEARRKGQLPGHTASVVSQDQTTVARVLCQAYHYMITSGLLYAYVSSGGCMIFLNIKGTHHGDLYFHFVPCSLDLEGQQPTAELVRSTPAAQLTTLSLLALEAETKSPGWIDKALGDLSRWPSAKTIKSQSQGIGTPSVFPPPPPPPPPADDDDEQGDGSGMPKTPQQQSLAKRTREESPRRGSGSQPAPLDGGSQSGSQLQAFTRLSLSALPYCTQACLLGLSRNSTLDPKCPNICLHFRRRSKQHHPISGAQLCSLFQSQLAKDLDIGCECLDRYGMFGRVGVLFKITVPEYGYTLVAKGVQAGYADVLAKEAHIYSYCRNLQGIKIPVHLGNIDLARSYPTQSLAFVKHMMLMSWAGITLDDADVPDGIDISDEIDDTVGALYCAGVCHGDVRDQNLVWNKEVAGVMAIDFHMATTIAAKRPHESDSDEEREGKVPRLGVSLA</sequence>
<feature type="region of interest" description="Disordered" evidence="1">
    <location>
        <begin position="431"/>
        <end position="504"/>
    </location>
</feature>
<feature type="region of interest" description="Disordered" evidence="1">
    <location>
        <begin position="728"/>
        <end position="751"/>
    </location>
</feature>
<keyword evidence="3" id="KW-1185">Reference proteome</keyword>
<accession>A0AAJ0HLA0</accession>
<proteinExistence type="predicted"/>
<reference evidence="2" key="1">
    <citation type="journal article" date="2023" name="Mol. Phylogenet. Evol.">
        <title>Genome-scale phylogeny and comparative genomics of the fungal order Sordariales.</title>
        <authorList>
            <person name="Hensen N."/>
            <person name="Bonometti L."/>
            <person name="Westerberg I."/>
            <person name="Brannstrom I.O."/>
            <person name="Guillou S."/>
            <person name="Cros-Aarteil S."/>
            <person name="Calhoun S."/>
            <person name="Haridas S."/>
            <person name="Kuo A."/>
            <person name="Mondo S."/>
            <person name="Pangilinan J."/>
            <person name="Riley R."/>
            <person name="LaButti K."/>
            <person name="Andreopoulos B."/>
            <person name="Lipzen A."/>
            <person name="Chen C."/>
            <person name="Yan M."/>
            <person name="Daum C."/>
            <person name="Ng V."/>
            <person name="Clum A."/>
            <person name="Steindorff A."/>
            <person name="Ohm R.A."/>
            <person name="Martin F."/>
            <person name="Silar P."/>
            <person name="Natvig D.O."/>
            <person name="Lalanne C."/>
            <person name="Gautier V."/>
            <person name="Ament-Velasquez S.L."/>
            <person name="Kruys A."/>
            <person name="Hutchinson M.I."/>
            <person name="Powell A.J."/>
            <person name="Barry K."/>
            <person name="Miller A.N."/>
            <person name="Grigoriev I.V."/>
            <person name="Debuchy R."/>
            <person name="Gladieux P."/>
            <person name="Hiltunen Thoren M."/>
            <person name="Johannesson H."/>
        </authorList>
    </citation>
    <scope>NUCLEOTIDE SEQUENCE</scope>
    <source>
        <strain evidence="2">CBS 955.72</strain>
    </source>
</reference>
<evidence type="ECO:0000313" key="2">
    <source>
        <dbReference type="EMBL" id="KAK3356972.1"/>
    </source>
</evidence>
<feature type="compositionally biased region" description="Basic and acidic residues" evidence="1">
    <location>
        <begin position="27"/>
        <end position="83"/>
    </location>
</feature>
<evidence type="ECO:0008006" key="4">
    <source>
        <dbReference type="Google" id="ProtNLM"/>
    </source>
</evidence>